<reference evidence="1" key="1">
    <citation type="submission" date="2020-05" db="EMBL/GenBank/DDBJ databases">
        <title>Large-scale comparative analyses of tick genomes elucidate their genetic diversity and vector capacities.</title>
        <authorList>
            <person name="Jia N."/>
            <person name="Wang J."/>
            <person name="Shi W."/>
            <person name="Du L."/>
            <person name="Sun Y."/>
            <person name="Zhan W."/>
            <person name="Jiang J."/>
            <person name="Wang Q."/>
            <person name="Zhang B."/>
            <person name="Ji P."/>
            <person name="Sakyi L.B."/>
            <person name="Cui X."/>
            <person name="Yuan T."/>
            <person name="Jiang B."/>
            <person name="Yang W."/>
            <person name="Lam T.T.-Y."/>
            <person name="Chang Q."/>
            <person name="Ding S."/>
            <person name="Wang X."/>
            <person name="Zhu J."/>
            <person name="Ruan X."/>
            <person name="Zhao L."/>
            <person name="Wei J."/>
            <person name="Que T."/>
            <person name="Du C."/>
            <person name="Cheng J."/>
            <person name="Dai P."/>
            <person name="Han X."/>
            <person name="Huang E."/>
            <person name="Gao Y."/>
            <person name="Liu J."/>
            <person name="Shao H."/>
            <person name="Ye R."/>
            <person name="Li L."/>
            <person name="Wei W."/>
            <person name="Wang X."/>
            <person name="Wang C."/>
            <person name="Yang T."/>
            <person name="Huo Q."/>
            <person name="Li W."/>
            <person name="Guo W."/>
            <person name="Chen H."/>
            <person name="Zhou L."/>
            <person name="Ni X."/>
            <person name="Tian J."/>
            <person name="Zhou Y."/>
            <person name="Sheng Y."/>
            <person name="Liu T."/>
            <person name="Pan Y."/>
            <person name="Xia L."/>
            <person name="Li J."/>
            <person name="Zhao F."/>
            <person name="Cao W."/>
        </authorList>
    </citation>
    <scope>NUCLEOTIDE SEQUENCE</scope>
    <source>
        <strain evidence="1">Hyas-2018</strain>
    </source>
</reference>
<protein>
    <submittedName>
        <fullName evidence="1">Uncharacterized protein</fullName>
    </submittedName>
</protein>
<accession>A0ACB7S1T2</accession>
<sequence length="142" mass="15463">MCRTDVFDSAKTEVEASNRPIHRLFVLFGRESPPSTEKGKKKCAVARGALAEFRPGAVQSRTPGRATGSTGRYLVRDKVRRTADQGEVLCGRGPEISGASVWATGWIKGRRAVASRTQRFTRLGRGPLVPDYGTVKARNADC</sequence>
<evidence type="ECO:0000313" key="1">
    <source>
        <dbReference type="EMBL" id="KAH6927876.1"/>
    </source>
</evidence>
<keyword evidence="2" id="KW-1185">Reference proteome</keyword>
<gene>
    <name evidence="1" type="ORF">HPB50_009765</name>
</gene>
<dbReference type="EMBL" id="CM023486">
    <property type="protein sequence ID" value="KAH6927876.1"/>
    <property type="molecule type" value="Genomic_DNA"/>
</dbReference>
<evidence type="ECO:0000313" key="2">
    <source>
        <dbReference type="Proteomes" id="UP000821845"/>
    </source>
</evidence>
<name>A0ACB7S1T2_HYAAI</name>
<dbReference type="Proteomes" id="UP000821845">
    <property type="component" value="Chromosome 6"/>
</dbReference>
<comment type="caution">
    <text evidence="1">The sequence shown here is derived from an EMBL/GenBank/DDBJ whole genome shotgun (WGS) entry which is preliminary data.</text>
</comment>
<proteinExistence type="predicted"/>
<organism evidence="1 2">
    <name type="scientific">Hyalomma asiaticum</name>
    <name type="common">Tick</name>
    <dbReference type="NCBI Taxonomy" id="266040"/>
    <lineage>
        <taxon>Eukaryota</taxon>
        <taxon>Metazoa</taxon>
        <taxon>Ecdysozoa</taxon>
        <taxon>Arthropoda</taxon>
        <taxon>Chelicerata</taxon>
        <taxon>Arachnida</taxon>
        <taxon>Acari</taxon>
        <taxon>Parasitiformes</taxon>
        <taxon>Ixodida</taxon>
        <taxon>Ixodoidea</taxon>
        <taxon>Ixodidae</taxon>
        <taxon>Hyalomminae</taxon>
        <taxon>Hyalomma</taxon>
    </lineage>
</organism>